<keyword evidence="1" id="KW-0812">Transmembrane</keyword>
<keyword evidence="1" id="KW-1133">Transmembrane helix</keyword>
<accession>A0ABS1CML8</accession>
<feature type="transmembrane region" description="Helical" evidence="1">
    <location>
        <begin position="88"/>
        <end position="109"/>
    </location>
</feature>
<evidence type="ECO:0000256" key="1">
    <source>
        <dbReference type="SAM" id="Phobius"/>
    </source>
</evidence>
<proteinExistence type="predicted"/>
<gene>
    <name evidence="2" type="ORF">CKO31_20905</name>
</gene>
<protein>
    <recommendedName>
        <fullName evidence="4">DUF4149 domain-containing protein</fullName>
    </recommendedName>
</protein>
<feature type="transmembrane region" description="Helical" evidence="1">
    <location>
        <begin position="130"/>
        <end position="150"/>
    </location>
</feature>
<evidence type="ECO:0000313" key="3">
    <source>
        <dbReference type="Proteomes" id="UP000748752"/>
    </source>
</evidence>
<evidence type="ECO:0008006" key="4">
    <source>
        <dbReference type="Google" id="ProtNLM"/>
    </source>
</evidence>
<feature type="transmembrane region" description="Helical" evidence="1">
    <location>
        <begin position="16"/>
        <end position="36"/>
    </location>
</feature>
<dbReference type="RefSeq" id="WP_200241190.1">
    <property type="nucleotide sequence ID" value="NZ_NRRV01000070.1"/>
</dbReference>
<feature type="transmembrane region" description="Helical" evidence="1">
    <location>
        <begin position="56"/>
        <end position="76"/>
    </location>
</feature>
<comment type="caution">
    <text evidence="2">The sequence shown here is derived from an EMBL/GenBank/DDBJ whole genome shotgun (WGS) entry which is preliminary data.</text>
</comment>
<sequence>MTANLLYAAVVAVREVANVVLLGSLFFLLFVQLPAIARLKSARARLALRKASFGRLFLWGWLGLGVLWLTALYDLLRVDGPLPLHSSAAAVLAAVFTLIFIIAQFGIYLQSIIALDEGNSERAAWLNHQLHWVLRFAFLLALAVLMLHQLGPVLIPPEGFSLQDLLPQG</sequence>
<reference evidence="2 3" key="1">
    <citation type="journal article" date="2020" name="Microorganisms">
        <title>Osmotic Adaptation and Compatible Solute Biosynthesis of Phototrophic Bacteria as Revealed from Genome Analyses.</title>
        <authorList>
            <person name="Imhoff J.F."/>
            <person name="Rahn T."/>
            <person name="Kunzel S."/>
            <person name="Keller A."/>
            <person name="Neulinger S.C."/>
        </authorList>
    </citation>
    <scope>NUCLEOTIDE SEQUENCE [LARGE SCALE GENOMIC DNA]</scope>
    <source>
        <strain evidence="2 3">DSM 6210</strain>
    </source>
</reference>
<keyword evidence="1" id="KW-0472">Membrane</keyword>
<organism evidence="2 3">
    <name type="scientific">Thiohalocapsa halophila</name>
    <dbReference type="NCBI Taxonomy" id="69359"/>
    <lineage>
        <taxon>Bacteria</taxon>
        <taxon>Pseudomonadati</taxon>
        <taxon>Pseudomonadota</taxon>
        <taxon>Gammaproteobacteria</taxon>
        <taxon>Chromatiales</taxon>
        <taxon>Chromatiaceae</taxon>
        <taxon>Thiohalocapsa</taxon>
    </lineage>
</organism>
<dbReference type="EMBL" id="NRRV01000070">
    <property type="protein sequence ID" value="MBK1633165.1"/>
    <property type="molecule type" value="Genomic_DNA"/>
</dbReference>
<evidence type="ECO:0000313" key="2">
    <source>
        <dbReference type="EMBL" id="MBK1633165.1"/>
    </source>
</evidence>
<dbReference type="Proteomes" id="UP000748752">
    <property type="component" value="Unassembled WGS sequence"/>
</dbReference>
<name>A0ABS1CML8_9GAMM</name>
<keyword evidence="3" id="KW-1185">Reference proteome</keyword>